<dbReference type="Proteomes" id="UP000791080">
    <property type="component" value="Unassembled WGS sequence"/>
</dbReference>
<evidence type="ECO:0000256" key="2">
    <source>
        <dbReference type="ARBA" id="ARBA00022475"/>
    </source>
</evidence>
<feature type="transmembrane region" description="Helical" evidence="7">
    <location>
        <begin position="86"/>
        <end position="104"/>
    </location>
</feature>
<feature type="transmembrane region" description="Helical" evidence="7">
    <location>
        <begin position="236"/>
        <end position="253"/>
    </location>
</feature>
<dbReference type="PANTHER" id="PTHR47089">
    <property type="entry name" value="ABC TRANSPORTER, PERMEASE PROTEIN"/>
    <property type="match status" value="1"/>
</dbReference>
<feature type="transmembrane region" description="Helical" evidence="7">
    <location>
        <begin position="60"/>
        <end position="79"/>
    </location>
</feature>
<sequence length="366" mass="37389">MGSIRAKLLPPALAIAFAVLLCAVTLLFSGSSPLEALGAMVGSLGRGTTAVDVVNTATSYYIVALAAALGFQMNLLNIGIEGQYRLAACVAAIVGGAVTLPFGLGVVVTMLAAAATGAAWVGIAALLKVYRGVSEVISTIMLNALSFGVIAYLISSDMFGELRGNNIGTPYLPESSRVPGFSFGSSGTVFGMVLVAAALGVGYWVLMNRTRFGFELRASGKSPTAAAAGGVNAKKMILVTLLISGAVAGLAGLPELLGRDHTFSLNFPAGYGFTGLAVALLGRNNPVGIAFGALLWAFLDKSRLALDNVGVPSEIVTIMQGSIVLSVVVAYELVRRVELRAEQRRVGGQNPPGSGEPRPVSAGGAV</sequence>
<dbReference type="CDD" id="cd06580">
    <property type="entry name" value="TM_PBP1_transp_TpRbsC_like"/>
    <property type="match status" value="1"/>
</dbReference>
<comment type="subcellular location">
    <subcellularLocation>
        <location evidence="1">Cell membrane</location>
        <topology evidence="1">Multi-pass membrane protein</topology>
    </subcellularLocation>
</comment>
<keyword evidence="5 7" id="KW-0472">Membrane</keyword>
<feature type="transmembrane region" description="Helical" evidence="7">
    <location>
        <begin position="181"/>
        <end position="206"/>
    </location>
</feature>
<name>A0ABT1JM31_ACTCY</name>
<dbReference type="InterPro" id="IPR001851">
    <property type="entry name" value="ABC_transp_permease"/>
</dbReference>
<proteinExistence type="predicted"/>
<dbReference type="RefSeq" id="WP_026419403.1">
    <property type="nucleotide sequence ID" value="NZ_AUBJ02000001.1"/>
</dbReference>
<evidence type="ECO:0000313" key="8">
    <source>
        <dbReference type="EMBL" id="MCP2333585.1"/>
    </source>
</evidence>
<keyword evidence="9" id="KW-1185">Reference proteome</keyword>
<protein>
    <submittedName>
        <fullName evidence="8">Nucleoside ABC transporter membrane protein</fullName>
    </submittedName>
</protein>
<reference evidence="8 9" key="2">
    <citation type="submission" date="2022-06" db="EMBL/GenBank/DDBJ databases">
        <title>Genomic Encyclopedia of Type Strains, Phase I: the one thousand microbial genomes (KMG-I) project.</title>
        <authorList>
            <person name="Kyrpides N."/>
        </authorList>
    </citation>
    <scope>NUCLEOTIDE SEQUENCE [LARGE SCALE GENOMIC DNA]</scope>
    <source>
        <strain evidence="8 9">DSM 43889</strain>
    </source>
</reference>
<feature type="transmembrane region" description="Helical" evidence="7">
    <location>
        <begin position="136"/>
        <end position="154"/>
    </location>
</feature>
<dbReference type="Pfam" id="PF02653">
    <property type="entry name" value="BPD_transp_2"/>
    <property type="match status" value="1"/>
</dbReference>
<keyword evidence="4 7" id="KW-1133">Transmembrane helix</keyword>
<reference evidence="8 9" key="1">
    <citation type="submission" date="2013-07" db="EMBL/GenBank/DDBJ databases">
        <authorList>
            <consortium name="DOE Joint Genome Institute"/>
            <person name="Reeve W."/>
            <person name="Huntemann M."/>
            <person name="Han J."/>
            <person name="Chen A."/>
            <person name="Kyrpides N."/>
            <person name="Mavromatis K."/>
            <person name="Markowitz V."/>
            <person name="Palaniappan K."/>
            <person name="Ivanova N."/>
            <person name="Schaumberg A."/>
            <person name="Pati A."/>
            <person name="Liolios K."/>
            <person name="Nordberg H.P."/>
            <person name="Cantor M.N."/>
            <person name="Hua S.X."/>
            <person name="Woyke T."/>
        </authorList>
    </citation>
    <scope>NUCLEOTIDE SEQUENCE [LARGE SCALE GENOMIC DNA]</scope>
    <source>
        <strain evidence="8 9">DSM 43889</strain>
    </source>
</reference>
<evidence type="ECO:0000256" key="5">
    <source>
        <dbReference type="ARBA" id="ARBA00023136"/>
    </source>
</evidence>
<evidence type="ECO:0000256" key="1">
    <source>
        <dbReference type="ARBA" id="ARBA00004651"/>
    </source>
</evidence>
<evidence type="ECO:0000256" key="3">
    <source>
        <dbReference type="ARBA" id="ARBA00022692"/>
    </source>
</evidence>
<accession>A0ABT1JM31</accession>
<dbReference type="EMBL" id="AUBJ02000001">
    <property type="protein sequence ID" value="MCP2333585.1"/>
    <property type="molecule type" value="Genomic_DNA"/>
</dbReference>
<organism evidence="8 9">
    <name type="scientific">Actinoalloteichus caeruleus DSM 43889</name>
    <dbReference type="NCBI Taxonomy" id="1120930"/>
    <lineage>
        <taxon>Bacteria</taxon>
        <taxon>Bacillati</taxon>
        <taxon>Actinomycetota</taxon>
        <taxon>Actinomycetes</taxon>
        <taxon>Pseudonocardiales</taxon>
        <taxon>Pseudonocardiaceae</taxon>
        <taxon>Actinoalloteichus</taxon>
        <taxon>Actinoalloteichus cyanogriseus</taxon>
    </lineage>
</organism>
<feature type="transmembrane region" description="Helical" evidence="7">
    <location>
        <begin position="110"/>
        <end position="129"/>
    </location>
</feature>
<evidence type="ECO:0000256" key="4">
    <source>
        <dbReference type="ARBA" id="ARBA00022989"/>
    </source>
</evidence>
<keyword evidence="3 7" id="KW-0812">Transmembrane</keyword>
<feature type="transmembrane region" description="Helical" evidence="7">
    <location>
        <begin position="273"/>
        <end position="299"/>
    </location>
</feature>
<gene>
    <name evidence="8" type="ORF">G443_003855</name>
</gene>
<evidence type="ECO:0000256" key="6">
    <source>
        <dbReference type="SAM" id="MobiDB-lite"/>
    </source>
</evidence>
<evidence type="ECO:0000313" key="9">
    <source>
        <dbReference type="Proteomes" id="UP000791080"/>
    </source>
</evidence>
<keyword evidence="2" id="KW-1003">Cell membrane</keyword>
<feature type="region of interest" description="Disordered" evidence="6">
    <location>
        <begin position="344"/>
        <end position="366"/>
    </location>
</feature>
<comment type="caution">
    <text evidence="8">The sequence shown here is derived from an EMBL/GenBank/DDBJ whole genome shotgun (WGS) entry which is preliminary data.</text>
</comment>
<evidence type="ECO:0000256" key="7">
    <source>
        <dbReference type="SAM" id="Phobius"/>
    </source>
</evidence>
<dbReference type="PANTHER" id="PTHR47089:SF1">
    <property type="entry name" value="GUANOSINE ABC TRANSPORTER PERMEASE PROTEIN NUPP"/>
    <property type="match status" value="1"/>
</dbReference>